<feature type="domain" description="Cadherin" evidence="12">
    <location>
        <begin position="1255"/>
        <end position="1361"/>
    </location>
</feature>
<dbReference type="SUPFAM" id="SSF49313">
    <property type="entry name" value="Cadherin-like"/>
    <property type="match status" value="12"/>
</dbReference>
<feature type="domain" description="Cadherin" evidence="12">
    <location>
        <begin position="351"/>
        <end position="456"/>
    </location>
</feature>
<feature type="domain" description="Cadherin" evidence="12">
    <location>
        <begin position="134"/>
        <end position="242"/>
    </location>
</feature>
<reference evidence="14" key="1">
    <citation type="submission" date="2025-08" db="UniProtKB">
        <authorList>
            <consortium name="RefSeq"/>
        </authorList>
    </citation>
    <scope>IDENTIFICATION</scope>
</reference>
<evidence type="ECO:0000256" key="7">
    <source>
        <dbReference type="ARBA" id="ARBA00023136"/>
    </source>
</evidence>
<keyword evidence="4 9" id="KW-0106">Calcium</keyword>
<dbReference type="Pfam" id="PF08266">
    <property type="entry name" value="Cadherin_2"/>
    <property type="match status" value="2"/>
</dbReference>
<protein>
    <submittedName>
        <fullName evidence="14">Protocadherin alpha-6-like</fullName>
    </submittedName>
</protein>
<evidence type="ECO:0000256" key="8">
    <source>
        <dbReference type="ARBA" id="ARBA00023180"/>
    </source>
</evidence>
<feature type="domain" description="Cadherin" evidence="12">
    <location>
        <begin position="1041"/>
        <end position="1148"/>
    </location>
</feature>
<feature type="transmembrane region" description="Helical" evidence="10">
    <location>
        <begin position="812"/>
        <end position="831"/>
    </location>
</feature>
<evidence type="ECO:0000256" key="3">
    <source>
        <dbReference type="ARBA" id="ARBA00022737"/>
    </source>
</evidence>
<evidence type="ECO:0000313" key="13">
    <source>
        <dbReference type="Proteomes" id="UP000694871"/>
    </source>
</evidence>
<feature type="signal peptide" evidence="11">
    <location>
        <begin position="1"/>
        <end position="25"/>
    </location>
</feature>
<dbReference type="InterPro" id="IPR002126">
    <property type="entry name" value="Cadherin-like_dom"/>
</dbReference>
<dbReference type="Gene3D" id="2.60.40.60">
    <property type="entry name" value="Cadherins"/>
    <property type="match status" value="12"/>
</dbReference>
<feature type="domain" description="Cadherin" evidence="12">
    <location>
        <begin position="1149"/>
        <end position="1254"/>
    </location>
</feature>
<evidence type="ECO:0000256" key="2">
    <source>
        <dbReference type="ARBA" id="ARBA00022692"/>
    </source>
</evidence>
<keyword evidence="7 10" id="KW-0472">Membrane</keyword>
<comment type="subcellular location">
    <subcellularLocation>
        <location evidence="1">Membrane</location>
        <topology evidence="1">Single-pass membrane protein</topology>
    </subcellularLocation>
</comment>
<keyword evidence="5" id="KW-0130">Cell adhesion</keyword>
<evidence type="ECO:0000256" key="5">
    <source>
        <dbReference type="ARBA" id="ARBA00022889"/>
    </source>
</evidence>
<feature type="transmembrane region" description="Helical" evidence="10">
    <location>
        <begin position="1487"/>
        <end position="1510"/>
    </location>
</feature>
<proteinExistence type="predicted"/>
<dbReference type="GeneID" id="107122732"/>
<feature type="domain" description="Cadherin" evidence="12">
    <location>
        <begin position="1379"/>
        <end position="1482"/>
    </location>
</feature>
<dbReference type="Pfam" id="PF00028">
    <property type="entry name" value="Cadherin"/>
    <property type="match status" value="9"/>
</dbReference>
<dbReference type="InterPro" id="IPR020894">
    <property type="entry name" value="Cadherin_CS"/>
</dbReference>
<evidence type="ECO:0000313" key="14">
    <source>
        <dbReference type="RefSeq" id="XP_015281352.1"/>
    </source>
</evidence>
<keyword evidence="3" id="KW-0677">Repeat</keyword>
<keyword evidence="11" id="KW-0732">Signal</keyword>
<accession>A0ABM1L5W5</accession>
<dbReference type="CDD" id="cd11304">
    <property type="entry name" value="Cadherin_repeat"/>
    <property type="match status" value="12"/>
</dbReference>
<evidence type="ECO:0000256" key="11">
    <source>
        <dbReference type="SAM" id="SignalP"/>
    </source>
</evidence>
<keyword evidence="8" id="KW-0325">Glycoprotein</keyword>
<keyword evidence="13" id="KW-1185">Reference proteome</keyword>
<dbReference type="InterPro" id="IPR032455">
    <property type="entry name" value="Cadherin_C"/>
</dbReference>
<dbReference type="InterPro" id="IPR050174">
    <property type="entry name" value="Protocadherin/Cadherin-CA"/>
</dbReference>
<evidence type="ECO:0000259" key="12">
    <source>
        <dbReference type="PROSITE" id="PS50268"/>
    </source>
</evidence>
<keyword evidence="6 10" id="KW-1133">Transmembrane helix</keyword>
<evidence type="ECO:0000256" key="10">
    <source>
        <dbReference type="SAM" id="Phobius"/>
    </source>
</evidence>
<feature type="domain" description="Cadherin" evidence="12">
    <location>
        <begin position="581"/>
        <end position="684"/>
    </location>
</feature>
<feature type="chain" id="PRO_5045468087" evidence="11">
    <location>
        <begin position="26"/>
        <end position="1581"/>
    </location>
</feature>
<dbReference type="PROSITE" id="PS00232">
    <property type="entry name" value="CADHERIN_1"/>
    <property type="match status" value="7"/>
</dbReference>
<sequence length="1581" mass="173279">MILCRRGSWIRSCLLPLVLFHTAWEMGSSHLHYTVLEESQHGTFVGRIAQDLGLAVSELVPRMFRMESEDHRDYFEVNVQNGILFVNSRIDREELCAKSPICAIHLEVIVEKPLIIFHVEVEIKDINDNPPIFSVNQFNLSISESTVSDSRFSLEGASDADIGKNALITYRVCPNEYFVVDAHNKHGKSTSPELVLKKTLDREEISLHHLLLTATDGGQLELTGTVQLVISVLDVNDNRPVFNQSIYEVCLLENSADGTLVVKTEATDLDDGISKEIIYAFNTPLASTAQTMFDIDQNTGEIRLKGKLDFEDENVYEIQVQAIDKGQPPMIGNCKVLIEVLDVNDNAPEISLKSLSVPVPEDSPLGTVVALISVSDRDFGTNGQVSCFLWPPGLPFKLTSTFKNYYSLALAEPLDREQVAKYKLVVTARDQGDPSLSASSSLVVPVGDVNDNPPTFMQPFYTVFVRENNPPGAHIFTVSASDPDKDENSLVSYWIDEKLWPLSSYISVHSESGKVFALQPLDYEELKLLEFQVRAKDAGLPSLQSNMTMQVFVVDENDNAPAVSGQEEEIPLLLVIPVRAGHVIGKIHALDADSGYNAWLRYELLEATSGPWQVGLYSGEISTARSLHETESGNSQRMLVLVKDHGKPVLSTTATLSISFVPSAQAVQADAHLYRMGGSPKPLMDNANMYLIIAICSVSSVFLLTILVYMALRCQRQAKDMVMYGPGTATLVCASEVGSWSYSNRHSHILGGVAGEAGIKSDLMVFTPNIPILGDGGEVGNMKEMAPDSSGQEPNIFAIILTKFDLMGRRQLLQLSLLYTAWLMGSSQLHYSVLEESQHGTFVGRIAQDLGLEVSELVPRMFRLVSKDHKDYLEVNVQNGILFVNSRIDREELCAQSPVCAIHLEVIVDKPLMIFHAEVDIRDINDNAPVFPVNDHKLFILESRLPGSYFPLEGASDSDIGSNSLLTYKLSSNDYFQLREEKHSDRSKSLALVLQNALDREKYSEHHLLLTATDGGQPELSGTVQLEIIVLDANDNVPSFNQSVYEVLLPENITKGTSVFTLTAYDVDEGTNKEISYSLSNMMPSQLKRSFSIDSNTGEIKVKGEIDFEDTNLFELQVEAADQSPYPLVGHCKVLIQVLDVNDNVPELLVTSLSVPVPEDSSVGTVVALISVFDKDSGVNAQINCSLWPSRHPFKLTSTFKNYYSLVLAEPLDREQVAEYSLVVIAQDQGDPPLSASSSLVVPISDVNDNAPTFAKPSYTVFVKENNPPGAHIFTVSASDPDVAQNALVSYWLDEKLWPLSSYISVHSESGKLYALQPLDYEEVKLLEFQVRAKDAGLPSLCGNVTIQVFVLDENDNAPAVSGPAEDTPTLVKVPVAAGHVVGKIHALDADSGYNAWLRYELHDATSSPWRVGLYSGEISTIRTLEETEGSNSQRLLVLVKDHGKLVLSTTATFSVSLVASAQAAQTDARLSRMGGSAKPLADTANLYLIIAICSVSSLFLLVILVYVALRCQSQAKEAVMYGPGTATLVCASDMGSWSYSNRHSHILAGVSGDAGAKSDLMVFSPNIPVFAMNGECGNIE</sequence>
<dbReference type="PRINTS" id="PR00205">
    <property type="entry name" value="CADHERIN"/>
</dbReference>
<dbReference type="PANTHER" id="PTHR24028">
    <property type="entry name" value="CADHERIN-87A"/>
    <property type="match status" value="1"/>
</dbReference>
<feature type="domain" description="Cadherin" evidence="12">
    <location>
        <begin position="457"/>
        <end position="563"/>
    </location>
</feature>
<evidence type="ECO:0000256" key="6">
    <source>
        <dbReference type="ARBA" id="ARBA00022989"/>
    </source>
</evidence>
<evidence type="ECO:0000256" key="1">
    <source>
        <dbReference type="ARBA" id="ARBA00004167"/>
    </source>
</evidence>
<dbReference type="InterPro" id="IPR015919">
    <property type="entry name" value="Cadherin-like_sf"/>
</dbReference>
<gene>
    <name evidence="14" type="primary">LOC107122732</name>
</gene>
<organism evidence="13 14">
    <name type="scientific">Gekko japonicus</name>
    <name type="common">Schlegel's Japanese gecko</name>
    <dbReference type="NCBI Taxonomy" id="146911"/>
    <lineage>
        <taxon>Eukaryota</taxon>
        <taxon>Metazoa</taxon>
        <taxon>Chordata</taxon>
        <taxon>Craniata</taxon>
        <taxon>Vertebrata</taxon>
        <taxon>Euteleostomi</taxon>
        <taxon>Lepidosauria</taxon>
        <taxon>Squamata</taxon>
        <taxon>Bifurcata</taxon>
        <taxon>Gekkota</taxon>
        <taxon>Gekkonidae</taxon>
        <taxon>Gekkoninae</taxon>
        <taxon>Gekko</taxon>
    </lineage>
</organism>
<name>A0ABM1L5W5_GEKJA</name>
<feature type="domain" description="Cadherin" evidence="12">
    <location>
        <begin position="825"/>
        <end position="931"/>
    </location>
</feature>
<feature type="transmembrane region" description="Helical" evidence="10">
    <location>
        <begin position="689"/>
        <end position="712"/>
    </location>
</feature>
<dbReference type="Pfam" id="PF16492">
    <property type="entry name" value="Cadherin_C_2"/>
    <property type="match status" value="2"/>
</dbReference>
<feature type="domain" description="Cadherin" evidence="12">
    <location>
        <begin position="27"/>
        <end position="133"/>
    </location>
</feature>
<dbReference type="RefSeq" id="XP_015281352.1">
    <property type="nucleotide sequence ID" value="XM_015425866.1"/>
</dbReference>
<evidence type="ECO:0000256" key="4">
    <source>
        <dbReference type="ARBA" id="ARBA00022837"/>
    </source>
</evidence>
<keyword evidence="2 10" id="KW-0812">Transmembrane</keyword>
<dbReference type="PANTHER" id="PTHR24028:SF133">
    <property type="entry name" value="PROTOCADHERIN ALPHA-4"/>
    <property type="match status" value="1"/>
</dbReference>
<dbReference type="SMART" id="SM00112">
    <property type="entry name" value="CA"/>
    <property type="match status" value="12"/>
</dbReference>
<feature type="domain" description="Cadherin" evidence="12">
    <location>
        <begin position="932"/>
        <end position="1040"/>
    </location>
</feature>
<dbReference type="InterPro" id="IPR013164">
    <property type="entry name" value="Cadherin_N"/>
</dbReference>
<dbReference type="PROSITE" id="PS50268">
    <property type="entry name" value="CADHERIN_2"/>
    <property type="match status" value="12"/>
</dbReference>
<dbReference type="Proteomes" id="UP000694871">
    <property type="component" value="Unplaced"/>
</dbReference>
<feature type="domain" description="Cadherin" evidence="12">
    <location>
        <begin position="243"/>
        <end position="350"/>
    </location>
</feature>
<evidence type="ECO:0000256" key="9">
    <source>
        <dbReference type="PROSITE-ProRule" id="PRU00043"/>
    </source>
</evidence>